<gene>
    <name evidence="1" type="ORF">DFH05DRAFT_1528900</name>
</gene>
<keyword evidence="2" id="KW-1185">Reference proteome</keyword>
<accession>A0A9W8TU61</accession>
<dbReference type="Proteomes" id="UP001142393">
    <property type="component" value="Unassembled WGS sequence"/>
</dbReference>
<comment type="caution">
    <text evidence="1">The sequence shown here is derived from an EMBL/GenBank/DDBJ whole genome shotgun (WGS) entry which is preliminary data.</text>
</comment>
<name>A0A9W8TU61_9AGAR</name>
<dbReference type="AlphaFoldDB" id="A0A9W8TU61"/>
<sequence>MASNTGLMNTQSSTNSDSLYIGDLQWWTTDEDLRQHPPPLLSAHRFSSVLY</sequence>
<reference evidence="1 2" key="1">
    <citation type="journal article" date="2023" name="Proc. Natl. Acad. Sci. U.S.A.">
        <title>A global phylogenomic analysis of the shiitake genus Lentinula.</title>
        <authorList>
            <person name="Sierra-Patev S."/>
            <person name="Min B."/>
            <person name="Naranjo-Ortiz M."/>
            <person name="Looney B."/>
            <person name="Konkel Z."/>
            <person name="Slot J.C."/>
            <person name="Sakamoto Y."/>
            <person name="Steenwyk J.L."/>
            <person name="Rokas A."/>
            <person name="Carro J."/>
            <person name="Camarero S."/>
            <person name="Ferreira P."/>
            <person name="Molpeceres G."/>
            <person name="Ruiz-Duenas F.J."/>
            <person name="Serrano A."/>
            <person name="Henrissat B."/>
            <person name="Drula E."/>
            <person name="Hughes K.W."/>
            <person name="Mata J.L."/>
            <person name="Ishikawa N.K."/>
            <person name="Vargas-Isla R."/>
            <person name="Ushijima S."/>
            <person name="Smith C.A."/>
            <person name="Donoghue J."/>
            <person name="Ahrendt S."/>
            <person name="Andreopoulos W."/>
            <person name="He G."/>
            <person name="LaButti K."/>
            <person name="Lipzen A."/>
            <person name="Ng V."/>
            <person name="Riley R."/>
            <person name="Sandor L."/>
            <person name="Barry K."/>
            <person name="Martinez A.T."/>
            <person name="Xiao Y."/>
            <person name="Gibbons J.G."/>
            <person name="Terashima K."/>
            <person name="Grigoriev I.V."/>
            <person name="Hibbett D."/>
        </authorList>
    </citation>
    <scope>NUCLEOTIDE SEQUENCE [LARGE SCALE GENOMIC DNA]</scope>
    <source>
        <strain evidence="1 2">TFB7810</strain>
    </source>
</reference>
<evidence type="ECO:0000313" key="2">
    <source>
        <dbReference type="Proteomes" id="UP001142393"/>
    </source>
</evidence>
<organism evidence="1 2">
    <name type="scientific">Lentinula detonsa</name>
    <dbReference type="NCBI Taxonomy" id="2804962"/>
    <lineage>
        <taxon>Eukaryota</taxon>
        <taxon>Fungi</taxon>
        <taxon>Dikarya</taxon>
        <taxon>Basidiomycota</taxon>
        <taxon>Agaricomycotina</taxon>
        <taxon>Agaricomycetes</taxon>
        <taxon>Agaricomycetidae</taxon>
        <taxon>Agaricales</taxon>
        <taxon>Marasmiineae</taxon>
        <taxon>Omphalotaceae</taxon>
        <taxon>Lentinula</taxon>
    </lineage>
</organism>
<proteinExistence type="predicted"/>
<evidence type="ECO:0000313" key="1">
    <source>
        <dbReference type="EMBL" id="KAJ3740330.1"/>
    </source>
</evidence>
<protein>
    <submittedName>
        <fullName evidence="1">Uncharacterized protein</fullName>
    </submittedName>
</protein>
<dbReference type="EMBL" id="JANVFU010000014">
    <property type="protein sequence ID" value="KAJ3740330.1"/>
    <property type="molecule type" value="Genomic_DNA"/>
</dbReference>